<gene>
    <name evidence="1" type="ORF">I6I88_18590</name>
</gene>
<sequence>MNQKEAIVRDSQRRIVRLKLLCNFYKQADLISVFIKTELIHSIFKDNSGDDLDYNKLELFHIQFTDSLLELLTKIKKRKESQIVLNLKEIEVNKKFINRYAQLNGTEDDFEVERKFYSARVSSYLADLYDRLTAVETTSLEDTLSSFSTMYGTNYYHDITDTTLFEREEEPRVYTYENIQIDSRLIGRLNICGFKVRFICGYSTTNGYYELFRVFQNEDEFIYDVQNKRFYFLDNQKADLLDKSHNYLKNNIVQELTAKNESLVLANKHVREYLPKEVLDVIKMYRVTLDNMNFLSSTFSIDEETNVLKAMLKLNLDGTM</sequence>
<accession>A0A9Q6ZCI4</accession>
<dbReference type="AlphaFoldDB" id="A0A9Q6ZCI4"/>
<dbReference type="GeneID" id="93529700"/>
<evidence type="ECO:0000313" key="1">
    <source>
        <dbReference type="EMBL" id="QQU00141.1"/>
    </source>
</evidence>
<proteinExistence type="predicted"/>
<reference evidence="1 2" key="1">
    <citation type="submission" date="2021-01" db="EMBL/GenBank/DDBJ databases">
        <title>FDA dAtabase for Regulatory Grade micrObial Sequences (FDA-ARGOS): Supporting development and validation of Infectious Disease Dx tests.</title>
        <authorList>
            <person name="Sproer C."/>
            <person name="Gronow S."/>
            <person name="Severitt S."/>
            <person name="Schroder I."/>
            <person name="Tallon L."/>
            <person name="Sadzewicz L."/>
            <person name="Zhao X."/>
            <person name="Boylan J."/>
            <person name="Ott S."/>
            <person name="Bowen H."/>
            <person name="Vavikolanu K."/>
            <person name="Mehta A."/>
            <person name="Aluvathingal J."/>
            <person name="Nadendla S."/>
            <person name="Lowell S."/>
            <person name="Myers T."/>
            <person name="Yan Y."/>
            <person name="Sichtig H."/>
        </authorList>
    </citation>
    <scope>NUCLEOTIDE SEQUENCE [LARGE SCALE GENOMIC DNA]</scope>
    <source>
        <strain evidence="1 2">FDAARGOS_1131</strain>
    </source>
</reference>
<dbReference type="OrthoDB" id="995060at2"/>
<protein>
    <submittedName>
        <fullName evidence="1">Uncharacterized protein</fullName>
    </submittedName>
</protein>
<dbReference type="Proteomes" id="UP000596202">
    <property type="component" value="Chromosome"/>
</dbReference>
<evidence type="ECO:0000313" key="2">
    <source>
        <dbReference type="Proteomes" id="UP000596202"/>
    </source>
</evidence>
<name>A0A9Q6ZCI4_MYROD</name>
<organism evidence="1 2">
    <name type="scientific">Myroides odoratus</name>
    <name type="common">Flavobacterium odoratum</name>
    <dbReference type="NCBI Taxonomy" id="256"/>
    <lineage>
        <taxon>Bacteria</taxon>
        <taxon>Pseudomonadati</taxon>
        <taxon>Bacteroidota</taxon>
        <taxon>Flavobacteriia</taxon>
        <taxon>Flavobacteriales</taxon>
        <taxon>Flavobacteriaceae</taxon>
        <taxon>Myroides</taxon>
    </lineage>
</organism>
<dbReference type="RefSeq" id="WP_002989106.1">
    <property type="nucleotide sequence ID" value="NZ_CP068108.1"/>
</dbReference>
<dbReference type="EMBL" id="CP068108">
    <property type="protein sequence ID" value="QQU00141.1"/>
    <property type="molecule type" value="Genomic_DNA"/>
</dbReference>